<protein>
    <recommendedName>
        <fullName evidence="3">C2H2-type domain-containing protein</fullName>
    </recommendedName>
</protein>
<evidence type="ECO:0000313" key="1">
    <source>
        <dbReference type="EMBL" id="KAL1253961.1"/>
    </source>
</evidence>
<dbReference type="Proteomes" id="UP001558613">
    <property type="component" value="Unassembled WGS sequence"/>
</dbReference>
<evidence type="ECO:0000313" key="2">
    <source>
        <dbReference type="Proteomes" id="UP001558613"/>
    </source>
</evidence>
<organism evidence="1 2">
    <name type="scientific">Cirrhinus molitorella</name>
    <name type="common">mud carp</name>
    <dbReference type="NCBI Taxonomy" id="172907"/>
    <lineage>
        <taxon>Eukaryota</taxon>
        <taxon>Metazoa</taxon>
        <taxon>Chordata</taxon>
        <taxon>Craniata</taxon>
        <taxon>Vertebrata</taxon>
        <taxon>Euteleostomi</taxon>
        <taxon>Actinopterygii</taxon>
        <taxon>Neopterygii</taxon>
        <taxon>Teleostei</taxon>
        <taxon>Ostariophysi</taxon>
        <taxon>Cypriniformes</taxon>
        <taxon>Cyprinidae</taxon>
        <taxon>Labeoninae</taxon>
        <taxon>Labeonini</taxon>
        <taxon>Cirrhinus</taxon>
    </lineage>
</organism>
<accession>A0ABR3LPN0</accession>
<name>A0ABR3LPN0_9TELE</name>
<gene>
    <name evidence="1" type="ORF">QQF64_016190</name>
</gene>
<reference evidence="1 2" key="1">
    <citation type="submission" date="2023-09" db="EMBL/GenBank/DDBJ databases">
        <authorList>
            <person name="Wang M."/>
        </authorList>
    </citation>
    <scope>NUCLEOTIDE SEQUENCE [LARGE SCALE GENOMIC DNA]</scope>
    <source>
        <strain evidence="1">GT-2023</strain>
        <tissue evidence="1">Liver</tissue>
    </source>
</reference>
<sequence length="66" mass="7542">MLSISGAVIWKSCIREGRLKCPYFDPAQFHRQHLRVHAFRSQPVHVQHPEMSHLPGHYRGGPADGL</sequence>
<dbReference type="EMBL" id="JAYMGO010000020">
    <property type="protein sequence ID" value="KAL1253961.1"/>
    <property type="molecule type" value="Genomic_DNA"/>
</dbReference>
<evidence type="ECO:0008006" key="3">
    <source>
        <dbReference type="Google" id="ProtNLM"/>
    </source>
</evidence>
<keyword evidence="2" id="KW-1185">Reference proteome</keyword>
<comment type="caution">
    <text evidence="1">The sequence shown here is derived from an EMBL/GenBank/DDBJ whole genome shotgun (WGS) entry which is preliminary data.</text>
</comment>
<proteinExistence type="predicted"/>